<proteinExistence type="predicted"/>
<feature type="compositionally biased region" description="Basic residues" evidence="1">
    <location>
        <begin position="100"/>
        <end position="109"/>
    </location>
</feature>
<keyword evidence="2" id="KW-0732">Signal</keyword>
<evidence type="ECO:0000256" key="1">
    <source>
        <dbReference type="SAM" id="MobiDB-lite"/>
    </source>
</evidence>
<sequence>MIIIGFLFIKMICLENDVNNLSQTTNIRNNSNLVTFTSPQMNTNQLMKNQPLYANLPMSTTTDSNIINVPVNQNLSGIRHNNQNQSHQLNSNPASSTTSNHHHHHHHLHPFNNNTTKNL</sequence>
<dbReference type="AlphaFoldDB" id="A0A132AL85"/>
<dbReference type="VEuPathDB" id="VectorBase:SSCA000372"/>
<feature type="compositionally biased region" description="Low complexity" evidence="1">
    <location>
        <begin position="80"/>
        <end position="99"/>
    </location>
</feature>
<dbReference type="OrthoDB" id="406096at2759"/>
<dbReference type="EMBL" id="JXLN01017759">
    <property type="protein sequence ID" value="KPM11697.1"/>
    <property type="molecule type" value="Genomic_DNA"/>
</dbReference>
<organism evidence="3 4">
    <name type="scientific">Sarcoptes scabiei</name>
    <name type="common">Itch mite</name>
    <name type="synonym">Acarus scabiei</name>
    <dbReference type="NCBI Taxonomy" id="52283"/>
    <lineage>
        <taxon>Eukaryota</taxon>
        <taxon>Metazoa</taxon>
        <taxon>Ecdysozoa</taxon>
        <taxon>Arthropoda</taxon>
        <taxon>Chelicerata</taxon>
        <taxon>Arachnida</taxon>
        <taxon>Acari</taxon>
        <taxon>Acariformes</taxon>
        <taxon>Sarcoptiformes</taxon>
        <taxon>Astigmata</taxon>
        <taxon>Psoroptidia</taxon>
        <taxon>Sarcoptoidea</taxon>
        <taxon>Sarcoptidae</taxon>
        <taxon>Sarcoptinae</taxon>
        <taxon>Sarcoptes</taxon>
    </lineage>
</organism>
<protein>
    <submittedName>
        <fullName evidence="3">Uncharacterized protein</fullName>
    </submittedName>
</protein>
<feature type="region of interest" description="Disordered" evidence="1">
    <location>
        <begin position="76"/>
        <end position="119"/>
    </location>
</feature>
<evidence type="ECO:0000313" key="4">
    <source>
        <dbReference type="Proteomes" id="UP000616769"/>
    </source>
</evidence>
<reference evidence="3 4" key="1">
    <citation type="journal article" date="2015" name="Parasit. Vectors">
        <title>Draft genome of the scabies mite.</title>
        <authorList>
            <person name="Rider S.D.Jr."/>
            <person name="Morgan M.S."/>
            <person name="Arlian L.G."/>
        </authorList>
    </citation>
    <scope>NUCLEOTIDE SEQUENCE [LARGE SCALE GENOMIC DNA]</scope>
    <source>
        <strain evidence="3">Arlian Lab</strain>
    </source>
</reference>
<name>A0A132AL85_SARSC</name>
<feature type="signal peptide" evidence="2">
    <location>
        <begin position="1"/>
        <end position="15"/>
    </location>
</feature>
<gene>
    <name evidence="3" type="ORF">QR98_0102700</name>
</gene>
<evidence type="ECO:0000313" key="3">
    <source>
        <dbReference type="EMBL" id="KPM11697.1"/>
    </source>
</evidence>
<feature type="chain" id="PRO_5011872660" evidence="2">
    <location>
        <begin position="16"/>
        <end position="119"/>
    </location>
</feature>
<dbReference type="Proteomes" id="UP000616769">
    <property type="component" value="Unassembled WGS sequence"/>
</dbReference>
<evidence type="ECO:0000256" key="2">
    <source>
        <dbReference type="SAM" id="SignalP"/>
    </source>
</evidence>
<comment type="caution">
    <text evidence="3">The sequence shown here is derived from an EMBL/GenBank/DDBJ whole genome shotgun (WGS) entry which is preliminary data.</text>
</comment>
<accession>A0A132AL85</accession>
<feature type="compositionally biased region" description="Low complexity" evidence="1">
    <location>
        <begin position="110"/>
        <end position="119"/>
    </location>
</feature>